<keyword evidence="1" id="KW-0812">Transmembrane</keyword>
<feature type="transmembrane region" description="Helical" evidence="1">
    <location>
        <begin position="96"/>
        <end position="114"/>
    </location>
</feature>
<gene>
    <name evidence="3" type="ORF">HB662_01160</name>
</gene>
<accession>A0ABX1ETA7</accession>
<dbReference type="InterPro" id="IPR007065">
    <property type="entry name" value="HPP"/>
</dbReference>
<feature type="transmembrane region" description="Helical" evidence="1">
    <location>
        <begin position="44"/>
        <end position="63"/>
    </location>
</feature>
<feature type="transmembrane region" description="Helical" evidence="1">
    <location>
        <begin position="135"/>
        <end position="158"/>
    </location>
</feature>
<keyword evidence="1" id="KW-1133">Transmembrane helix</keyword>
<proteinExistence type="predicted"/>
<protein>
    <submittedName>
        <fullName evidence="3">HPP family protein</fullName>
    </submittedName>
</protein>
<reference evidence="3 4" key="1">
    <citation type="submission" date="2020-03" db="EMBL/GenBank/DDBJ databases">
        <title>Roseomonas selenitidurans sp. nov. isolated from soil.</title>
        <authorList>
            <person name="Liu H."/>
        </authorList>
    </citation>
    <scope>NUCLEOTIDE SEQUENCE [LARGE SCALE GENOMIC DNA]</scope>
    <source>
        <strain evidence="3 4">JCM 15073</strain>
    </source>
</reference>
<sequence>MRLFVPMLAGGSLRDRIFGCVGASLGIAVTALFCGYLVTWDRDLPLIVAPIGASAVLLFAVPASPLAQPWPIFGGNVISSIIGVAVAHVIPDQAFAASVAVGSAIVAMSLLRCLHPPGGAAALTAVIGGPKILALGYEFALFPIAINSAVLLGMGWLFHRFSGHSYPHRTATAALPMPVPNRRPAFHPDAIDKALADVGETFDITREDLNLLLQRAEFHEQRRTKNGLALPPLLAHAVDLPGGPPDEAVRDEGRRG</sequence>
<dbReference type="Pfam" id="PF04982">
    <property type="entry name" value="TM_HPP"/>
    <property type="match status" value="1"/>
</dbReference>
<dbReference type="PANTHER" id="PTHR33741">
    <property type="entry name" value="TRANSMEMBRANE PROTEIN DDB_G0269096-RELATED"/>
    <property type="match status" value="1"/>
</dbReference>
<keyword evidence="1" id="KW-0472">Membrane</keyword>
<organism evidence="3 4">
    <name type="scientific">Falsiroseomonas frigidaquae</name>
    <dbReference type="NCBI Taxonomy" id="487318"/>
    <lineage>
        <taxon>Bacteria</taxon>
        <taxon>Pseudomonadati</taxon>
        <taxon>Pseudomonadota</taxon>
        <taxon>Alphaproteobacteria</taxon>
        <taxon>Acetobacterales</taxon>
        <taxon>Roseomonadaceae</taxon>
        <taxon>Falsiroseomonas</taxon>
    </lineage>
</organism>
<dbReference type="EMBL" id="JAAVTX010000001">
    <property type="protein sequence ID" value="NKE43368.1"/>
    <property type="molecule type" value="Genomic_DNA"/>
</dbReference>
<evidence type="ECO:0000259" key="2">
    <source>
        <dbReference type="Pfam" id="PF04982"/>
    </source>
</evidence>
<name>A0ABX1ETA7_9PROT</name>
<keyword evidence="4" id="KW-1185">Reference proteome</keyword>
<feature type="domain" description="HPP transmembrane region" evidence="2">
    <location>
        <begin position="12"/>
        <end position="167"/>
    </location>
</feature>
<comment type="caution">
    <text evidence="3">The sequence shown here is derived from an EMBL/GenBank/DDBJ whole genome shotgun (WGS) entry which is preliminary data.</text>
</comment>
<dbReference type="InterPro" id="IPR058581">
    <property type="entry name" value="TM_HPP"/>
</dbReference>
<evidence type="ECO:0000256" key="1">
    <source>
        <dbReference type="SAM" id="Phobius"/>
    </source>
</evidence>
<feature type="transmembrane region" description="Helical" evidence="1">
    <location>
        <begin position="17"/>
        <end position="38"/>
    </location>
</feature>
<feature type="transmembrane region" description="Helical" evidence="1">
    <location>
        <begin position="70"/>
        <end position="90"/>
    </location>
</feature>
<dbReference type="PANTHER" id="PTHR33741:SF5">
    <property type="entry name" value="TRANSMEMBRANE PROTEIN DDB_G0269096-RELATED"/>
    <property type="match status" value="1"/>
</dbReference>
<evidence type="ECO:0000313" key="3">
    <source>
        <dbReference type="EMBL" id="NKE43368.1"/>
    </source>
</evidence>
<evidence type="ECO:0000313" key="4">
    <source>
        <dbReference type="Proteomes" id="UP000765160"/>
    </source>
</evidence>
<dbReference type="Proteomes" id="UP000765160">
    <property type="component" value="Unassembled WGS sequence"/>
</dbReference>